<proteinExistence type="predicted"/>
<evidence type="ECO:0000256" key="3">
    <source>
        <dbReference type="ARBA" id="ARBA00023163"/>
    </source>
</evidence>
<dbReference type="Gene3D" id="1.10.10.10">
    <property type="entry name" value="Winged helix-like DNA-binding domain superfamily/Winged helix DNA-binding domain"/>
    <property type="match status" value="1"/>
</dbReference>
<dbReference type="PANTHER" id="PTHR44688:SF16">
    <property type="entry name" value="DNA-BINDING TRANSCRIPTIONAL ACTIVATOR DEVR_DOSR"/>
    <property type="match status" value="1"/>
</dbReference>
<feature type="region of interest" description="Disordered" evidence="4">
    <location>
        <begin position="20"/>
        <end position="46"/>
    </location>
</feature>
<sequence>MDAVRGRCYLSCVLRRACPGPGSRAGAAGQGRYGHRSARLDDPARDREREVAVALGSGMSNAKIGAELGMSEPTVKSHVSRLLTKLDLNNRVHHAVEVARLLSAEYHASGHGRLWSVIPEGDSMALAGLPTGG</sequence>
<dbReference type="SMART" id="SM00421">
    <property type="entry name" value="HTH_LUXR"/>
    <property type="match status" value="1"/>
</dbReference>
<dbReference type="CDD" id="cd06170">
    <property type="entry name" value="LuxR_C_like"/>
    <property type="match status" value="1"/>
</dbReference>
<dbReference type="PROSITE" id="PS50043">
    <property type="entry name" value="HTH_LUXR_2"/>
    <property type="match status" value="1"/>
</dbReference>
<evidence type="ECO:0000313" key="6">
    <source>
        <dbReference type="EMBL" id="PWR10731.1"/>
    </source>
</evidence>
<name>A0A317D777_9ACTN</name>
<dbReference type="InterPro" id="IPR036388">
    <property type="entry name" value="WH-like_DNA-bd_sf"/>
</dbReference>
<dbReference type="PROSITE" id="PS00622">
    <property type="entry name" value="HTH_LUXR_1"/>
    <property type="match status" value="1"/>
</dbReference>
<comment type="caution">
    <text evidence="6">The sequence shown here is derived from an EMBL/GenBank/DDBJ whole genome shotgun (WGS) entry which is preliminary data.</text>
</comment>
<dbReference type="Pfam" id="PF00196">
    <property type="entry name" value="GerE"/>
    <property type="match status" value="1"/>
</dbReference>
<evidence type="ECO:0000313" key="7">
    <source>
        <dbReference type="Proteomes" id="UP000246050"/>
    </source>
</evidence>
<feature type="domain" description="HTH luxR-type" evidence="5">
    <location>
        <begin position="39"/>
        <end position="102"/>
    </location>
</feature>
<dbReference type="AlphaFoldDB" id="A0A317D777"/>
<keyword evidence="1" id="KW-0805">Transcription regulation</keyword>
<evidence type="ECO:0000256" key="4">
    <source>
        <dbReference type="SAM" id="MobiDB-lite"/>
    </source>
</evidence>
<evidence type="ECO:0000256" key="1">
    <source>
        <dbReference type="ARBA" id="ARBA00023015"/>
    </source>
</evidence>
<gene>
    <name evidence="6" type="ORF">DKT69_28405</name>
</gene>
<dbReference type="InterPro" id="IPR016032">
    <property type="entry name" value="Sig_transdc_resp-reg_C-effctor"/>
</dbReference>
<accession>A0A317D777</accession>
<keyword evidence="3" id="KW-0804">Transcription</keyword>
<dbReference type="Proteomes" id="UP000246050">
    <property type="component" value="Unassembled WGS sequence"/>
</dbReference>
<evidence type="ECO:0000256" key="2">
    <source>
        <dbReference type="ARBA" id="ARBA00023125"/>
    </source>
</evidence>
<dbReference type="InterPro" id="IPR000792">
    <property type="entry name" value="Tscrpt_reg_LuxR_C"/>
</dbReference>
<keyword evidence="2" id="KW-0238">DNA-binding</keyword>
<organism evidence="6 7">
    <name type="scientific">Micromonospora sicca</name>
    <dbReference type="NCBI Taxonomy" id="2202420"/>
    <lineage>
        <taxon>Bacteria</taxon>
        <taxon>Bacillati</taxon>
        <taxon>Actinomycetota</taxon>
        <taxon>Actinomycetes</taxon>
        <taxon>Micromonosporales</taxon>
        <taxon>Micromonosporaceae</taxon>
        <taxon>Micromonospora</taxon>
    </lineage>
</organism>
<dbReference type="SUPFAM" id="SSF46894">
    <property type="entry name" value="C-terminal effector domain of the bipartite response regulators"/>
    <property type="match status" value="1"/>
</dbReference>
<dbReference type="PRINTS" id="PR00038">
    <property type="entry name" value="HTHLUXR"/>
</dbReference>
<dbReference type="EMBL" id="QGKS01000346">
    <property type="protein sequence ID" value="PWR10731.1"/>
    <property type="molecule type" value="Genomic_DNA"/>
</dbReference>
<protein>
    <recommendedName>
        <fullName evidence="5">HTH luxR-type domain-containing protein</fullName>
    </recommendedName>
</protein>
<dbReference type="PANTHER" id="PTHR44688">
    <property type="entry name" value="DNA-BINDING TRANSCRIPTIONAL ACTIVATOR DEVR_DOSR"/>
    <property type="match status" value="1"/>
</dbReference>
<dbReference type="GO" id="GO:0006355">
    <property type="term" value="P:regulation of DNA-templated transcription"/>
    <property type="evidence" value="ECO:0007669"/>
    <property type="project" value="InterPro"/>
</dbReference>
<reference evidence="6 7" key="1">
    <citation type="submission" date="2018-05" db="EMBL/GenBank/DDBJ databases">
        <title>Micromonosporas from Atacama Desert.</title>
        <authorList>
            <person name="Carro L."/>
            <person name="Golinska P."/>
            <person name="Klenk H.-P."/>
            <person name="Goodfellow M."/>
        </authorList>
    </citation>
    <scope>NUCLEOTIDE SEQUENCE [LARGE SCALE GENOMIC DNA]</scope>
    <source>
        <strain evidence="6 7">4G51</strain>
    </source>
</reference>
<dbReference type="GO" id="GO:0003677">
    <property type="term" value="F:DNA binding"/>
    <property type="evidence" value="ECO:0007669"/>
    <property type="project" value="UniProtKB-KW"/>
</dbReference>
<dbReference type="OrthoDB" id="3699634at2"/>
<evidence type="ECO:0000259" key="5">
    <source>
        <dbReference type="PROSITE" id="PS50043"/>
    </source>
</evidence>